<dbReference type="AlphaFoldDB" id="G8XHI3"/>
<geneLocation type="plasmid" evidence="2 3">
    <name>pSCATT</name>
</geneLocation>
<feature type="compositionally biased region" description="Gly residues" evidence="1">
    <location>
        <begin position="34"/>
        <end position="44"/>
    </location>
</feature>
<accession>G8XHI3</accession>
<dbReference type="KEGG" id="scy:SCATT_p16270"/>
<evidence type="ECO:0000313" key="3">
    <source>
        <dbReference type="Proteomes" id="UP000007842"/>
    </source>
</evidence>
<keyword evidence="2" id="KW-0614">Plasmid</keyword>
<evidence type="ECO:0000313" key="2">
    <source>
        <dbReference type="EMBL" id="AEW99820.1"/>
    </source>
</evidence>
<protein>
    <submittedName>
        <fullName evidence="2">Uncharacterized protein</fullName>
    </submittedName>
</protein>
<dbReference type="EMBL" id="CP003229">
    <property type="protein sequence ID" value="AEW99820.1"/>
    <property type="molecule type" value="Genomic_DNA"/>
</dbReference>
<feature type="compositionally biased region" description="Basic and acidic residues" evidence="1">
    <location>
        <begin position="70"/>
        <end position="81"/>
    </location>
</feature>
<name>G8XHI3_STREN</name>
<dbReference type="HOGENOM" id="CLU_2572276_0_0_11"/>
<keyword evidence="3" id="KW-1185">Reference proteome</keyword>
<proteinExistence type="predicted"/>
<sequence length="81" mass="7876">MDGRGRPALAVPPGGRPEDEAGPVPGPDAVPGSAGVGARAGDGGVPSALGIRNIGPARHNKAGPRSITGGREHGRGEGRRG</sequence>
<organism evidence="2 3">
    <name type="scientific">Streptantibioticus cattleyicolor (strain ATCC 35852 / DSM 46488 / JCM 4925 / NBRC 14057 / NRRL 8057)</name>
    <name type="common">Streptomyces cattleya</name>
    <dbReference type="NCBI Taxonomy" id="1003195"/>
    <lineage>
        <taxon>Bacteria</taxon>
        <taxon>Bacillati</taxon>
        <taxon>Actinomycetota</taxon>
        <taxon>Actinomycetes</taxon>
        <taxon>Kitasatosporales</taxon>
        <taxon>Streptomycetaceae</taxon>
        <taxon>Streptantibioticus</taxon>
    </lineage>
</organism>
<reference evidence="3" key="1">
    <citation type="submission" date="2011-12" db="EMBL/GenBank/DDBJ databases">
        <title>Complete genome sequence of Streptomyces cattleya strain DSM 46488.</title>
        <authorList>
            <person name="Ou H.-Y."/>
            <person name="Li P."/>
            <person name="Zhao C."/>
            <person name="O'Hagan D."/>
            <person name="Deng Z."/>
        </authorList>
    </citation>
    <scope>NUCLEOTIDE SEQUENCE [LARGE SCALE GENOMIC DNA]</scope>
    <source>
        <strain evidence="3">ATCC 35852 / DSM 46488 / JCM 4925 / NBRC 14057 / NRRL 8057</strain>
        <plasmid evidence="3">Plasmid pSCATT</plasmid>
    </source>
</reference>
<dbReference type="Proteomes" id="UP000007842">
    <property type="component" value="Plasmid pSCATT"/>
</dbReference>
<gene>
    <name evidence="2" type="ordered locus">SCATT_p16270</name>
</gene>
<evidence type="ECO:0000256" key="1">
    <source>
        <dbReference type="SAM" id="MobiDB-lite"/>
    </source>
</evidence>
<feature type="region of interest" description="Disordered" evidence="1">
    <location>
        <begin position="1"/>
        <end position="81"/>
    </location>
</feature>